<dbReference type="AlphaFoldDB" id="A0A166MTZ2"/>
<accession>A0A166MTZ2</accession>
<dbReference type="EMBL" id="KV426919">
    <property type="protein sequence ID" value="KZV78396.1"/>
    <property type="molecule type" value="Genomic_DNA"/>
</dbReference>
<keyword evidence="2" id="KW-1185">Reference proteome</keyword>
<protein>
    <submittedName>
        <fullName evidence="1">Uncharacterized protein</fullName>
    </submittedName>
</protein>
<dbReference type="InParanoid" id="A0A166MTZ2"/>
<dbReference type="Proteomes" id="UP000077266">
    <property type="component" value="Unassembled WGS sequence"/>
</dbReference>
<organism evidence="1 2">
    <name type="scientific">Exidia glandulosa HHB12029</name>
    <dbReference type="NCBI Taxonomy" id="1314781"/>
    <lineage>
        <taxon>Eukaryota</taxon>
        <taxon>Fungi</taxon>
        <taxon>Dikarya</taxon>
        <taxon>Basidiomycota</taxon>
        <taxon>Agaricomycotina</taxon>
        <taxon>Agaricomycetes</taxon>
        <taxon>Auriculariales</taxon>
        <taxon>Exidiaceae</taxon>
        <taxon>Exidia</taxon>
    </lineage>
</organism>
<evidence type="ECO:0000313" key="1">
    <source>
        <dbReference type="EMBL" id="KZV78396.1"/>
    </source>
</evidence>
<gene>
    <name evidence="1" type="ORF">EXIGLDRAFT_783894</name>
</gene>
<reference evidence="1 2" key="1">
    <citation type="journal article" date="2016" name="Mol. Biol. Evol.">
        <title>Comparative Genomics of Early-Diverging Mushroom-Forming Fungi Provides Insights into the Origins of Lignocellulose Decay Capabilities.</title>
        <authorList>
            <person name="Nagy L.G."/>
            <person name="Riley R."/>
            <person name="Tritt A."/>
            <person name="Adam C."/>
            <person name="Daum C."/>
            <person name="Floudas D."/>
            <person name="Sun H."/>
            <person name="Yadav J.S."/>
            <person name="Pangilinan J."/>
            <person name="Larsson K.H."/>
            <person name="Matsuura K."/>
            <person name="Barry K."/>
            <person name="Labutti K."/>
            <person name="Kuo R."/>
            <person name="Ohm R.A."/>
            <person name="Bhattacharya S.S."/>
            <person name="Shirouzu T."/>
            <person name="Yoshinaga Y."/>
            <person name="Martin F.M."/>
            <person name="Grigoriev I.V."/>
            <person name="Hibbett D.S."/>
        </authorList>
    </citation>
    <scope>NUCLEOTIDE SEQUENCE [LARGE SCALE GENOMIC DNA]</scope>
    <source>
        <strain evidence="1 2">HHB12029</strain>
    </source>
</reference>
<sequence>MIHHSADGLETYTRVELVSYDEPNNSTSAEGRALSITTYANGQIMTYGSIDYTDQADVMGKVRDDILALYLRTALVKKTPFVCSAFVEAIILASLGGSMMTDRVFAAVTF</sequence>
<proteinExistence type="predicted"/>
<evidence type="ECO:0000313" key="2">
    <source>
        <dbReference type="Proteomes" id="UP000077266"/>
    </source>
</evidence>
<name>A0A166MTZ2_EXIGL</name>